<feature type="compositionally biased region" description="Low complexity" evidence="8">
    <location>
        <begin position="149"/>
        <end position="160"/>
    </location>
</feature>
<keyword evidence="6" id="KW-0539">Nucleus</keyword>
<evidence type="ECO:0000256" key="8">
    <source>
        <dbReference type="SAM" id="MobiDB-lite"/>
    </source>
</evidence>
<dbReference type="GO" id="GO:0003700">
    <property type="term" value="F:DNA-binding transcription factor activity"/>
    <property type="evidence" value="ECO:0007669"/>
    <property type="project" value="UniProtKB-UniRule"/>
</dbReference>
<feature type="region of interest" description="Disordered" evidence="8">
    <location>
        <begin position="429"/>
        <end position="575"/>
    </location>
</feature>
<evidence type="ECO:0000313" key="11">
    <source>
        <dbReference type="Proteomes" id="UP001044222"/>
    </source>
</evidence>
<evidence type="ECO:0000256" key="2">
    <source>
        <dbReference type="ARBA" id="ARBA00022771"/>
    </source>
</evidence>
<feature type="compositionally biased region" description="Low complexity" evidence="8">
    <location>
        <begin position="361"/>
        <end position="373"/>
    </location>
</feature>
<sequence>MAYCCVPGCTSYQRRECDQGLSFHRFPSDPDTRRQWIAMIRRDVGPYFQITDNRRVCSKHFSKDCIERSLTGLNKLKKGTVPSLFTWCQPKARRAIQRIQSSKQVLEALCDHDYEGETLSVEEQLDAAQREIARLEEENQNLKRKASVDSDSPDFVPSVFGRTDQSPKSQTRLHSLQRKRKVDENTLPVEKRRDIRVVDDQPAVTKAPESTPETALEVMNKRKIHDSNAIFSRKPSNAPDTGERLLHPVKTFSKAEIQQLIKQEILATMQQSEHKMDELIKRIDSISRYEAVLIRLQADVKKIKRREQVALAYVRKLRPAEPAPPAPPAAHCQPLSSRDSPVCILDSSPPAEPPPAEPRATESPASLSSSRISAEGDCAQSRDLSSLEASEMEGEVVFCGVRLPRKRIVEGFWQRRLKINRVVDLTEDAEMDAGSNSDPDKSQNGDPNKSQDQDSMETVEQEAAPVTVPGRATDTAHVQRPTPALGPPNSAQAPAPSSQDSPASAAPAATDSHTTSHAGAVTSCPPSDQMRPATADPPNSALCPVQDDWRSRLPPSRRRPLPSRSRRPPRAPAPQQVALTVARIKNPKGIGRCGPWSGPTPRRPVSRYHIYALQEALDGRLSAWRSLGAVRAMPLPMACKLTDHGPGRRFCFAVLSEDAHGRSGPTARCSPSAPRTSARPGPALPRVAPPPSAPTSYGGGVLSERPALSPKGSRSSALRAAVSFTSRSRTGRILMK</sequence>
<dbReference type="InterPro" id="IPR006612">
    <property type="entry name" value="THAP_Znf"/>
</dbReference>
<dbReference type="GO" id="GO:0008270">
    <property type="term" value="F:zinc ion binding"/>
    <property type="evidence" value="ECO:0007669"/>
    <property type="project" value="UniProtKB-KW"/>
</dbReference>
<dbReference type="EMBL" id="JAFIRN010000017">
    <property type="protein sequence ID" value="KAG5832130.1"/>
    <property type="molecule type" value="Genomic_DNA"/>
</dbReference>
<dbReference type="Gene3D" id="6.20.210.20">
    <property type="entry name" value="THAP domain"/>
    <property type="match status" value="1"/>
</dbReference>
<evidence type="ECO:0000256" key="5">
    <source>
        <dbReference type="PROSITE-ProRule" id="PRU00309"/>
    </source>
</evidence>
<dbReference type="Proteomes" id="UP001044222">
    <property type="component" value="Chromosome 17"/>
</dbReference>
<dbReference type="InterPro" id="IPR038441">
    <property type="entry name" value="THAP_Znf_sf"/>
</dbReference>
<comment type="caution">
    <text evidence="10">The sequence shown here is derived from an EMBL/GenBank/DDBJ whole genome shotgun (WGS) entry which is preliminary data.</text>
</comment>
<dbReference type="Pfam" id="PF16794">
    <property type="entry name" value="fn3_4"/>
    <property type="match status" value="1"/>
</dbReference>
<organism evidence="10 11">
    <name type="scientific">Anguilla anguilla</name>
    <name type="common">European freshwater eel</name>
    <name type="synonym">Muraena anguilla</name>
    <dbReference type="NCBI Taxonomy" id="7936"/>
    <lineage>
        <taxon>Eukaryota</taxon>
        <taxon>Metazoa</taxon>
        <taxon>Chordata</taxon>
        <taxon>Craniata</taxon>
        <taxon>Vertebrata</taxon>
        <taxon>Euteleostomi</taxon>
        <taxon>Actinopterygii</taxon>
        <taxon>Neopterygii</taxon>
        <taxon>Teleostei</taxon>
        <taxon>Anguilliformes</taxon>
        <taxon>Anguillidae</taxon>
        <taxon>Anguilla</taxon>
    </lineage>
</organism>
<keyword evidence="6" id="KW-0804">Transcription</keyword>
<dbReference type="Pfam" id="PF05485">
    <property type="entry name" value="THAP"/>
    <property type="match status" value="1"/>
</dbReference>
<accession>A0A9D3LJJ1</accession>
<dbReference type="InterPro" id="IPR026516">
    <property type="entry name" value="THAP1/10"/>
</dbReference>
<dbReference type="SUPFAM" id="SSF57716">
    <property type="entry name" value="Glucocorticoid receptor-like (DNA-binding domain)"/>
    <property type="match status" value="1"/>
</dbReference>
<feature type="coiled-coil region" evidence="7">
    <location>
        <begin position="262"/>
        <end position="306"/>
    </location>
</feature>
<keyword evidence="6" id="KW-0805">Transcription regulation</keyword>
<comment type="subcellular location">
    <subcellularLocation>
        <location evidence="6">Nucleus</location>
        <location evidence="6">Nucleoplasm</location>
    </subcellularLocation>
</comment>
<dbReference type="SMART" id="SM00692">
    <property type="entry name" value="DM3"/>
    <property type="match status" value="1"/>
</dbReference>
<evidence type="ECO:0000256" key="4">
    <source>
        <dbReference type="ARBA" id="ARBA00023125"/>
    </source>
</evidence>
<keyword evidence="6" id="KW-0131">Cell cycle</keyword>
<dbReference type="GO" id="GO:0005654">
    <property type="term" value="C:nucleoplasm"/>
    <property type="evidence" value="ECO:0007669"/>
    <property type="project" value="UniProtKB-SubCell"/>
</dbReference>
<keyword evidence="4 5" id="KW-0238">DNA-binding</keyword>
<dbReference type="InterPro" id="IPR056565">
    <property type="entry name" value="Fn3_ATF7IP"/>
</dbReference>
<feature type="region of interest" description="Disordered" evidence="8">
    <location>
        <begin position="139"/>
        <end position="184"/>
    </location>
</feature>
<comment type="similarity">
    <text evidence="6">Belongs to the THAP1 family.</text>
</comment>
<feature type="region of interest" description="Disordered" evidence="8">
    <location>
        <begin position="319"/>
        <end position="386"/>
    </location>
</feature>
<feature type="compositionally biased region" description="Polar residues" evidence="8">
    <location>
        <begin position="163"/>
        <end position="174"/>
    </location>
</feature>
<keyword evidence="3" id="KW-0862">Zinc</keyword>
<dbReference type="PANTHER" id="PTHR46600:SF11">
    <property type="entry name" value="THAP DOMAIN-CONTAINING PROTEIN 10"/>
    <property type="match status" value="1"/>
</dbReference>
<dbReference type="GO" id="GO:0043565">
    <property type="term" value="F:sequence-specific DNA binding"/>
    <property type="evidence" value="ECO:0007669"/>
    <property type="project" value="UniProtKB-UniRule"/>
</dbReference>
<feature type="compositionally biased region" description="Low complexity" evidence="8">
    <location>
        <begin position="490"/>
        <end position="518"/>
    </location>
</feature>
<name>A0A9D3LJJ1_ANGAN</name>
<dbReference type="PROSITE" id="PS50950">
    <property type="entry name" value="ZF_THAP"/>
    <property type="match status" value="1"/>
</dbReference>
<evidence type="ECO:0000256" key="7">
    <source>
        <dbReference type="SAM" id="Coils"/>
    </source>
</evidence>
<keyword evidence="6 7" id="KW-0175">Coiled coil</keyword>
<keyword evidence="11" id="KW-1185">Reference proteome</keyword>
<evidence type="ECO:0000256" key="6">
    <source>
        <dbReference type="RuleBase" id="RU369073"/>
    </source>
</evidence>
<dbReference type="SMART" id="SM00980">
    <property type="entry name" value="THAP"/>
    <property type="match status" value="1"/>
</dbReference>
<dbReference type="PANTHER" id="PTHR46600">
    <property type="entry name" value="THAP DOMAIN-CONTAINING"/>
    <property type="match status" value="1"/>
</dbReference>
<feature type="region of interest" description="Disordered" evidence="8">
    <location>
        <begin position="660"/>
        <end position="720"/>
    </location>
</feature>
<keyword evidence="1" id="KW-0479">Metal-binding</keyword>
<evidence type="ECO:0000313" key="10">
    <source>
        <dbReference type="EMBL" id="KAG5832130.1"/>
    </source>
</evidence>
<evidence type="ECO:0000256" key="3">
    <source>
        <dbReference type="ARBA" id="ARBA00022833"/>
    </source>
</evidence>
<protein>
    <recommendedName>
        <fullName evidence="6">THAP domain-containing protein 1</fullName>
    </recommendedName>
</protein>
<dbReference type="GO" id="GO:0001935">
    <property type="term" value="P:endothelial cell proliferation"/>
    <property type="evidence" value="ECO:0007669"/>
    <property type="project" value="UniProtKB-UniRule"/>
</dbReference>
<keyword evidence="2 5" id="KW-0863">Zinc-finger</keyword>
<evidence type="ECO:0000256" key="1">
    <source>
        <dbReference type="ARBA" id="ARBA00022723"/>
    </source>
</evidence>
<proteinExistence type="inferred from homology"/>
<dbReference type="AlphaFoldDB" id="A0A9D3LJJ1"/>
<feature type="compositionally biased region" description="Basic residues" evidence="8">
    <location>
        <begin position="555"/>
        <end position="569"/>
    </location>
</feature>
<gene>
    <name evidence="10" type="ORF">ANANG_G00287850</name>
</gene>
<evidence type="ECO:0000259" key="9">
    <source>
        <dbReference type="PROSITE" id="PS50950"/>
    </source>
</evidence>
<comment type="function">
    <text evidence="6">DNA-binding transcription regulator that regulates endothelial cell proliferation and G1/S cell-cycle progression. Specifically binds the 5'-[AT]NTNN[GT]GGCA[AGT]-3' core DNA sequence and acts by modulating expression of pRB-E2F cell-cycle target genes.</text>
</comment>
<feature type="domain" description="THAP-type" evidence="9">
    <location>
        <begin position="1"/>
        <end position="85"/>
    </location>
</feature>
<reference evidence="10" key="1">
    <citation type="submission" date="2021-01" db="EMBL/GenBank/DDBJ databases">
        <title>A chromosome-scale assembly of European eel, Anguilla anguilla.</title>
        <authorList>
            <person name="Henkel C."/>
            <person name="Jong-Raadsen S.A."/>
            <person name="Dufour S."/>
            <person name="Weltzien F.-A."/>
            <person name="Palstra A.P."/>
            <person name="Pelster B."/>
            <person name="Spaink H.P."/>
            <person name="Van Den Thillart G.E."/>
            <person name="Jansen H."/>
            <person name="Zahm M."/>
            <person name="Klopp C."/>
            <person name="Cedric C."/>
            <person name="Louis A."/>
            <person name="Berthelot C."/>
            <person name="Parey E."/>
            <person name="Roest Crollius H."/>
            <person name="Montfort J."/>
            <person name="Robinson-Rechavi M."/>
            <person name="Bucao C."/>
            <person name="Bouchez O."/>
            <person name="Gislard M."/>
            <person name="Lluch J."/>
            <person name="Milhes M."/>
            <person name="Lampietro C."/>
            <person name="Lopez Roques C."/>
            <person name="Donnadieu C."/>
            <person name="Braasch I."/>
            <person name="Desvignes T."/>
            <person name="Postlethwait J."/>
            <person name="Bobe J."/>
            <person name="Guiguen Y."/>
            <person name="Dirks R."/>
        </authorList>
    </citation>
    <scope>NUCLEOTIDE SEQUENCE</scope>
    <source>
        <strain evidence="10">Tag_6206</strain>
        <tissue evidence="10">Liver</tissue>
    </source>
</reference>